<dbReference type="SMART" id="SM00387">
    <property type="entry name" value="HATPase_c"/>
    <property type="match status" value="1"/>
</dbReference>
<dbReference type="SMART" id="SM00091">
    <property type="entry name" value="PAS"/>
    <property type="match status" value="1"/>
</dbReference>
<evidence type="ECO:0000256" key="12">
    <source>
        <dbReference type="ARBA" id="ARBA00023012"/>
    </source>
</evidence>
<dbReference type="SUPFAM" id="SSF55785">
    <property type="entry name" value="PYP-like sensor domain (PAS domain)"/>
    <property type="match status" value="1"/>
</dbReference>
<dbReference type="Gene3D" id="1.10.287.130">
    <property type="match status" value="1"/>
</dbReference>
<evidence type="ECO:0000256" key="4">
    <source>
        <dbReference type="ARBA" id="ARBA00022553"/>
    </source>
</evidence>
<dbReference type="SUPFAM" id="SSF47384">
    <property type="entry name" value="Homodimeric domain of signal transducing histidine kinase"/>
    <property type="match status" value="1"/>
</dbReference>
<evidence type="ECO:0000256" key="16">
    <source>
        <dbReference type="ARBA" id="ARBA00070152"/>
    </source>
</evidence>
<keyword evidence="4" id="KW-0597">Phosphoprotein</keyword>
<evidence type="ECO:0000259" key="17">
    <source>
        <dbReference type="PROSITE" id="PS50109"/>
    </source>
</evidence>
<keyword evidence="7" id="KW-0732">Signal</keyword>
<dbReference type="GO" id="GO:0005524">
    <property type="term" value="F:ATP binding"/>
    <property type="evidence" value="ECO:0007669"/>
    <property type="project" value="UniProtKB-KW"/>
</dbReference>
<dbReference type="SMART" id="SM00388">
    <property type="entry name" value="HisKA"/>
    <property type="match status" value="1"/>
</dbReference>
<dbReference type="CDD" id="cd00130">
    <property type="entry name" value="PAS"/>
    <property type="match status" value="1"/>
</dbReference>
<evidence type="ECO:0000259" key="18">
    <source>
        <dbReference type="PROSITE" id="PS50112"/>
    </source>
</evidence>
<evidence type="ECO:0000256" key="9">
    <source>
        <dbReference type="ARBA" id="ARBA00022777"/>
    </source>
</evidence>
<evidence type="ECO:0000256" key="15">
    <source>
        <dbReference type="ARBA" id="ARBA00058004"/>
    </source>
</evidence>
<comment type="catalytic activity">
    <reaction evidence="1">
        <text>ATP + protein L-histidine = ADP + protein N-phospho-L-histidine.</text>
        <dbReference type="EC" id="2.7.13.3"/>
    </reaction>
</comment>
<dbReference type="PANTHER" id="PTHR43711:SF29">
    <property type="entry name" value="HISTIDINE KINASE"/>
    <property type="match status" value="1"/>
</dbReference>
<evidence type="ECO:0000256" key="8">
    <source>
        <dbReference type="ARBA" id="ARBA00022741"/>
    </source>
</evidence>
<dbReference type="InterPro" id="IPR000014">
    <property type="entry name" value="PAS"/>
</dbReference>
<dbReference type="GO" id="GO:0000155">
    <property type="term" value="F:phosphorelay sensor kinase activity"/>
    <property type="evidence" value="ECO:0007669"/>
    <property type="project" value="InterPro"/>
</dbReference>
<comment type="function">
    <text evidence="15">Member of the two-component regulatory system BvgS/BvgA. Phosphorylates BvgA via a four-step phosphorelay in response to environmental signals.</text>
</comment>
<dbReference type="InterPro" id="IPR036890">
    <property type="entry name" value="HATPase_C_sf"/>
</dbReference>
<keyword evidence="8" id="KW-0547">Nucleotide-binding</keyword>
<dbReference type="PROSITE" id="PS50112">
    <property type="entry name" value="PAS"/>
    <property type="match status" value="1"/>
</dbReference>
<keyword evidence="11" id="KW-1133">Transmembrane helix</keyword>
<dbReference type="CDD" id="cd00082">
    <property type="entry name" value="HisKA"/>
    <property type="match status" value="1"/>
</dbReference>
<evidence type="ECO:0000313" key="20">
    <source>
        <dbReference type="Proteomes" id="UP000294593"/>
    </source>
</evidence>
<dbReference type="EMBL" id="SNXW01000002">
    <property type="protein sequence ID" value="TDP86135.1"/>
    <property type="molecule type" value="Genomic_DNA"/>
</dbReference>
<keyword evidence="9" id="KW-0418">Kinase</keyword>
<keyword evidence="10" id="KW-0067">ATP-binding</keyword>
<keyword evidence="14" id="KW-0472">Membrane</keyword>
<proteinExistence type="predicted"/>
<dbReference type="InterPro" id="IPR004358">
    <property type="entry name" value="Sig_transdc_His_kin-like_C"/>
</dbReference>
<dbReference type="CDD" id="cd16922">
    <property type="entry name" value="HATPase_EvgS-ArcB-TorS-like"/>
    <property type="match status" value="1"/>
</dbReference>
<dbReference type="Pfam" id="PF02518">
    <property type="entry name" value="HATPase_c"/>
    <property type="match status" value="1"/>
</dbReference>
<dbReference type="InterPro" id="IPR003661">
    <property type="entry name" value="HisK_dim/P_dom"/>
</dbReference>
<dbReference type="Gene3D" id="3.30.450.20">
    <property type="entry name" value="PAS domain"/>
    <property type="match status" value="1"/>
</dbReference>
<dbReference type="PRINTS" id="PR00344">
    <property type="entry name" value="BCTRLSENSOR"/>
</dbReference>
<evidence type="ECO:0000313" key="19">
    <source>
        <dbReference type="EMBL" id="TDP86135.1"/>
    </source>
</evidence>
<dbReference type="InterPro" id="IPR005467">
    <property type="entry name" value="His_kinase_dom"/>
</dbReference>
<evidence type="ECO:0000256" key="2">
    <source>
        <dbReference type="ARBA" id="ARBA00004370"/>
    </source>
</evidence>
<comment type="subcellular location">
    <subcellularLocation>
        <location evidence="2">Membrane</location>
    </subcellularLocation>
</comment>
<protein>
    <recommendedName>
        <fullName evidence="16">Virulence sensor protein BvgS</fullName>
        <ecNumber evidence="3">2.7.13.3</ecNumber>
    </recommendedName>
</protein>
<evidence type="ECO:0000256" key="10">
    <source>
        <dbReference type="ARBA" id="ARBA00022840"/>
    </source>
</evidence>
<dbReference type="Gene3D" id="3.30.565.10">
    <property type="entry name" value="Histidine kinase-like ATPase, C-terminal domain"/>
    <property type="match status" value="1"/>
</dbReference>
<feature type="domain" description="PAS" evidence="18">
    <location>
        <begin position="39"/>
        <end position="94"/>
    </location>
</feature>
<keyword evidence="12" id="KW-0902">Two-component regulatory system</keyword>
<keyword evidence="20" id="KW-1185">Reference proteome</keyword>
<dbReference type="InterPro" id="IPR003594">
    <property type="entry name" value="HATPase_dom"/>
</dbReference>
<dbReference type="RefSeq" id="WP_166643475.1">
    <property type="nucleotide sequence ID" value="NZ_SNXW01000002.1"/>
</dbReference>
<evidence type="ECO:0000256" key="3">
    <source>
        <dbReference type="ARBA" id="ARBA00012438"/>
    </source>
</evidence>
<dbReference type="FunFam" id="3.30.565.10:FF:000010">
    <property type="entry name" value="Sensor histidine kinase RcsC"/>
    <property type="match status" value="1"/>
</dbReference>
<name>A0A4R6RJ60_9BURK</name>
<evidence type="ECO:0000256" key="6">
    <source>
        <dbReference type="ARBA" id="ARBA00022692"/>
    </source>
</evidence>
<dbReference type="PROSITE" id="PS50109">
    <property type="entry name" value="HIS_KIN"/>
    <property type="match status" value="1"/>
</dbReference>
<evidence type="ECO:0000256" key="1">
    <source>
        <dbReference type="ARBA" id="ARBA00000085"/>
    </source>
</evidence>
<evidence type="ECO:0000256" key="14">
    <source>
        <dbReference type="ARBA" id="ARBA00023136"/>
    </source>
</evidence>
<dbReference type="NCBIfam" id="TIGR00229">
    <property type="entry name" value="sensory_box"/>
    <property type="match status" value="1"/>
</dbReference>
<dbReference type="EC" id="2.7.13.3" evidence="3"/>
<dbReference type="Pfam" id="PF08448">
    <property type="entry name" value="PAS_4"/>
    <property type="match status" value="1"/>
</dbReference>
<evidence type="ECO:0000256" key="13">
    <source>
        <dbReference type="ARBA" id="ARBA00023026"/>
    </source>
</evidence>
<evidence type="ECO:0000256" key="11">
    <source>
        <dbReference type="ARBA" id="ARBA00022989"/>
    </source>
</evidence>
<reference evidence="19 20" key="1">
    <citation type="submission" date="2019-03" db="EMBL/GenBank/DDBJ databases">
        <title>Genomic Encyclopedia of Type Strains, Phase IV (KMG-IV): sequencing the most valuable type-strain genomes for metagenomic binning, comparative biology and taxonomic classification.</title>
        <authorList>
            <person name="Goeker M."/>
        </authorList>
    </citation>
    <scope>NUCLEOTIDE SEQUENCE [LARGE SCALE GENOMIC DNA]</scope>
    <source>
        <strain evidence="19 20">DSM 11901</strain>
    </source>
</reference>
<dbReference type="Proteomes" id="UP000294593">
    <property type="component" value="Unassembled WGS sequence"/>
</dbReference>
<evidence type="ECO:0000256" key="5">
    <source>
        <dbReference type="ARBA" id="ARBA00022679"/>
    </source>
</evidence>
<dbReference type="SUPFAM" id="SSF55874">
    <property type="entry name" value="ATPase domain of HSP90 chaperone/DNA topoisomerase II/histidine kinase"/>
    <property type="match status" value="1"/>
</dbReference>
<dbReference type="Pfam" id="PF00512">
    <property type="entry name" value="HisKA"/>
    <property type="match status" value="1"/>
</dbReference>
<keyword evidence="6" id="KW-0812">Transmembrane</keyword>
<comment type="caution">
    <text evidence="19">The sequence shown here is derived from an EMBL/GenBank/DDBJ whole genome shotgun (WGS) entry which is preliminary data.</text>
</comment>
<gene>
    <name evidence="19" type="ORF">EV672_102486</name>
</gene>
<dbReference type="PANTHER" id="PTHR43711">
    <property type="entry name" value="TWO-COMPONENT HISTIDINE KINASE"/>
    <property type="match status" value="1"/>
</dbReference>
<dbReference type="InterPro" id="IPR013656">
    <property type="entry name" value="PAS_4"/>
</dbReference>
<feature type="domain" description="Histidine kinase" evidence="17">
    <location>
        <begin position="199"/>
        <end position="420"/>
    </location>
</feature>
<keyword evidence="13" id="KW-0843">Virulence</keyword>
<organism evidence="19 20">
    <name type="scientific">Aquabacterium commune</name>
    <dbReference type="NCBI Taxonomy" id="70586"/>
    <lineage>
        <taxon>Bacteria</taxon>
        <taxon>Pseudomonadati</taxon>
        <taxon>Pseudomonadota</taxon>
        <taxon>Betaproteobacteria</taxon>
        <taxon>Burkholderiales</taxon>
        <taxon>Aquabacterium</taxon>
    </lineage>
</organism>
<evidence type="ECO:0000256" key="7">
    <source>
        <dbReference type="ARBA" id="ARBA00022729"/>
    </source>
</evidence>
<dbReference type="InterPro" id="IPR035965">
    <property type="entry name" value="PAS-like_dom_sf"/>
</dbReference>
<dbReference type="InterPro" id="IPR050736">
    <property type="entry name" value="Sensor_HK_Regulatory"/>
</dbReference>
<keyword evidence="5" id="KW-0808">Transferase</keyword>
<dbReference type="AlphaFoldDB" id="A0A4R6RJ60"/>
<dbReference type="FunFam" id="1.10.287.130:FF:000004">
    <property type="entry name" value="Ethylene receptor 1"/>
    <property type="match status" value="1"/>
</dbReference>
<dbReference type="InterPro" id="IPR036097">
    <property type="entry name" value="HisK_dim/P_sf"/>
</dbReference>
<sequence length="432" mass="46667">MDRPAHTDAVLLHELQVHQIELEMSVEALKASQHALSVSRDQYLGLYERAPVGYCTLDARGHIVQINPVGANLLGVHRDGAMSQPFLASVAPPDQANWLSAWAHVVQQDAPEDLELCVRGADGRGQAVHACLQRHPGEAQALEVFVVLNDVTERKQLEAALNRHRQHLEQLVVEGTAALRDAKEAAEAGSRAKSEFLANMSHEIRTPMNAIIGFASLMREEGPSPVQSQRLGIILDASAHLMDIINDVLDLAQVEAGKMTLAPVQVSLPRLLADVSALVSPQAAAKGVHIRTEHSVLPAWVMADPTRLRQALLNYATNAVKFTEHGQIVLRCDVLPEVSQADCHVRFEVRDTGIGIEPLVMARLFQPFEQANASATRCHGGTGLGLAITRRIAQQMGGDAGASSQPGVGSVFWFTARLPLVLPTPSPHDVSA</sequence>
<dbReference type="GO" id="GO:0016020">
    <property type="term" value="C:membrane"/>
    <property type="evidence" value="ECO:0007669"/>
    <property type="project" value="UniProtKB-SubCell"/>
</dbReference>
<accession>A0A4R6RJ60</accession>